<proteinExistence type="predicted"/>
<feature type="domain" description="Fibronectin type-III" evidence="1">
    <location>
        <begin position="161"/>
        <end position="263"/>
    </location>
</feature>
<evidence type="ECO:0000313" key="3">
    <source>
        <dbReference type="Proteomes" id="UP000241367"/>
    </source>
</evidence>
<dbReference type="InterPro" id="IPR036116">
    <property type="entry name" value="FN3_sf"/>
</dbReference>
<dbReference type="Proteomes" id="UP000241367">
    <property type="component" value="Segment"/>
</dbReference>
<keyword evidence="3" id="KW-1185">Reference proteome</keyword>
<protein>
    <recommendedName>
        <fullName evidence="1">Fibronectin type-III domain-containing protein</fullName>
    </recommendedName>
</protein>
<name>A0A2P1JUJ9_9CAUD</name>
<dbReference type="InterPro" id="IPR013783">
    <property type="entry name" value="Ig-like_fold"/>
</dbReference>
<evidence type="ECO:0000259" key="1">
    <source>
        <dbReference type="PROSITE" id="PS50853"/>
    </source>
</evidence>
<dbReference type="SUPFAM" id="SSF49265">
    <property type="entry name" value="Fibronectin type III"/>
    <property type="match status" value="1"/>
</dbReference>
<evidence type="ECO:0000313" key="2">
    <source>
        <dbReference type="EMBL" id="AVO23031.1"/>
    </source>
</evidence>
<accession>A0A2P1JUJ9</accession>
<dbReference type="EMBL" id="MG983742">
    <property type="protein sequence ID" value="AVO23031.1"/>
    <property type="molecule type" value="Genomic_DNA"/>
</dbReference>
<organism evidence="2 3">
    <name type="scientific">Bacillus phage Anath</name>
    <dbReference type="NCBI Taxonomy" id="2108114"/>
    <lineage>
        <taxon>Viruses</taxon>
        <taxon>Duplodnaviria</taxon>
        <taxon>Heunggongvirae</taxon>
        <taxon>Uroviricota</taxon>
        <taxon>Caudoviricetes</taxon>
        <taxon>Ehrlichviridae</taxon>
        <taxon>Anathvirus</taxon>
        <taxon>Anathvirus anath</taxon>
    </lineage>
</organism>
<reference evidence="3" key="1">
    <citation type="submission" date="2018-02" db="EMBL/GenBank/DDBJ databases">
        <authorList>
            <person name="Cohen D.B."/>
            <person name="Kent A.D."/>
        </authorList>
    </citation>
    <scope>NUCLEOTIDE SEQUENCE [LARGE SCALE GENOMIC DNA]</scope>
</reference>
<dbReference type="InterPro" id="IPR003961">
    <property type="entry name" value="FN3_dom"/>
</dbReference>
<dbReference type="Gene3D" id="2.60.40.10">
    <property type="entry name" value="Immunoglobulins"/>
    <property type="match status" value="1"/>
</dbReference>
<dbReference type="PROSITE" id="PS50853">
    <property type="entry name" value="FN3"/>
    <property type="match status" value="1"/>
</dbReference>
<sequence>MAIEQRSFPLEWMEQYRLSDNWWSGGYSPIRAGSAEGYVSFLGTPAGVREAIVTSKTPAKVYLKLYFYYNGSFKVGKHQLSSRPTQSTKPYHLALSNSYNTSNGFYQNHDVTSVIRDDLVSGAFQGVTMWNDKGTPASECYGVIDNPYRAYWVVEGDWNVAPERPRLDYPTFGISVNQELEVKWIPPFNETNPSTLKYDVMISDDGARSWKTFSNATTNGVTSYKINTYSMNQTRKALVAVRAFDGEFYSEWNISDFFTIFHDVAPKAPTGTIPVVGSTIDRTAINTFAWKADPKAIQMGYQFRWRTVGADGTRGSWNYIPNSSTFVNSTSQLYNMPANTIPAGMFEWSVKTIDDFNLQSFWTTESLAISANPSTAPNMVYPTYGMVHPQATMVVEWSSVDQTQFEFFLKNSGGVTIWSTTGTTERSVKLGYTLATNEAYKIQMRVNSSGVWSSFVTTDFSVNFASPALPIIQRIEEAGSGITNVVYNQGELGINLPPLSVDGINLQAPWQLGNTGAGKSISNIGVNSYKATFPSTTILDITATLTSAHIPIAVGSTYEVSASSTQAGIRVVLRALDAGGATLGSASNPSTVSSTAVTEAKASLTLPANTTSVVLIFSNTNNVASSFLDVSGIKLKTTSPVATQLIDIYRREYTPTGDTEWEYMGGNPVVSSIPNEPDGIRGGFLDYTPASQTLYEYKLIAWNLTNKTKVESPPFQFMHKFNDTIIQDIDSITDLYFLTMVTDRDSSTEVDSAVQRFAGRKDPVREYGENETTEIGIEWEVDSWFEAKQINDLLNKREVYLYRDGSGRKMFVSTDKVNMKDKKISGFVMSCNFIKTHYVPSAEEE</sequence>